<keyword evidence="1" id="KW-0812">Transmembrane</keyword>
<feature type="transmembrane region" description="Helical" evidence="1">
    <location>
        <begin position="12"/>
        <end position="30"/>
    </location>
</feature>
<dbReference type="Proteomes" id="UP000051643">
    <property type="component" value="Unassembled WGS sequence"/>
</dbReference>
<keyword evidence="1" id="KW-0472">Membrane</keyword>
<dbReference type="AlphaFoldDB" id="A0A0Q9ZAQ1"/>
<dbReference type="RefSeq" id="WP_057481058.1">
    <property type="nucleotide sequence ID" value="NZ_BMWR01000008.1"/>
</dbReference>
<reference evidence="2" key="1">
    <citation type="submission" date="2015-10" db="EMBL/GenBank/DDBJ databases">
        <title>Draft genome sequence of Salegentibacter mishustinae KCTC 12263.</title>
        <authorList>
            <person name="Lin W."/>
            <person name="Zheng Q."/>
        </authorList>
    </citation>
    <scope>NUCLEOTIDE SEQUENCE [LARGE SCALE GENOMIC DNA]</scope>
    <source>
        <strain evidence="2">KCTC 12263</strain>
    </source>
</reference>
<evidence type="ECO:0000313" key="3">
    <source>
        <dbReference type="Proteomes" id="UP000051643"/>
    </source>
</evidence>
<keyword evidence="1" id="KW-1133">Transmembrane helix</keyword>
<gene>
    <name evidence="2" type="ORF">APR42_14820</name>
</gene>
<evidence type="ECO:0000313" key="2">
    <source>
        <dbReference type="EMBL" id="KRG30038.1"/>
    </source>
</evidence>
<dbReference type="InterPro" id="IPR018750">
    <property type="entry name" value="DUF2306_membrane"/>
</dbReference>
<dbReference type="STRING" id="270918.APR42_14820"/>
<feature type="transmembrane region" description="Helical" evidence="1">
    <location>
        <begin position="178"/>
        <end position="199"/>
    </location>
</feature>
<name>A0A0Q9ZAQ1_9FLAO</name>
<protein>
    <recommendedName>
        <fullName evidence="4">DUF2306 domain-containing protein</fullName>
    </recommendedName>
</protein>
<feature type="transmembrane region" description="Helical" evidence="1">
    <location>
        <begin position="116"/>
        <end position="137"/>
    </location>
</feature>
<feature type="transmembrane region" description="Helical" evidence="1">
    <location>
        <begin position="149"/>
        <end position="172"/>
    </location>
</feature>
<organism evidence="2 3">
    <name type="scientific">Salegentibacter mishustinae</name>
    <dbReference type="NCBI Taxonomy" id="270918"/>
    <lineage>
        <taxon>Bacteria</taxon>
        <taxon>Pseudomonadati</taxon>
        <taxon>Bacteroidota</taxon>
        <taxon>Flavobacteriia</taxon>
        <taxon>Flavobacteriales</taxon>
        <taxon>Flavobacteriaceae</taxon>
        <taxon>Salegentibacter</taxon>
    </lineage>
</organism>
<dbReference type="Pfam" id="PF10067">
    <property type="entry name" value="DUF2306"/>
    <property type="match status" value="1"/>
</dbReference>
<keyword evidence="3" id="KW-1185">Reference proteome</keyword>
<proteinExistence type="predicted"/>
<sequence length="211" mass="24317">MNKLIYKSKWFLFSALSIIVGLYPIIYFIIDRHFGLLSSKDQELLNDITWNYAFYGHIILGGLALLIGWTQFSSRIRRNKVSLHRNIGKLYIIAVLISGLCGFYIAQFATGGVSNVIGFSLSAIIWLTTTFLAYRSIKNRKIQLHKEFMIYSYAVCFSAVTLRIWLPILILITGEFISAYLIVGWLSWVPNLFAAYFIILRERKKLNIQNV</sequence>
<evidence type="ECO:0000256" key="1">
    <source>
        <dbReference type="SAM" id="Phobius"/>
    </source>
</evidence>
<dbReference type="EMBL" id="LKTP01000003">
    <property type="protein sequence ID" value="KRG30038.1"/>
    <property type="molecule type" value="Genomic_DNA"/>
</dbReference>
<accession>A0A0Q9ZAQ1</accession>
<dbReference type="OrthoDB" id="6385003at2"/>
<comment type="caution">
    <text evidence="2">The sequence shown here is derived from an EMBL/GenBank/DDBJ whole genome shotgun (WGS) entry which is preliminary data.</text>
</comment>
<feature type="transmembrane region" description="Helical" evidence="1">
    <location>
        <begin position="90"/>
        <end position="110"/>
    </location>
</feature>
<feature type="transmembrane region" description="Helical" evidence="1">
    <location>
        <begin position="50"/>
        <end position="69"/>
    </location>
</feature>
<evidence type="ECO:0008006" key="4">
    <source>
        <dbReference type="Google" id="ProtNLM"/>
    </source>
</evidence>